<organism evidence="3 4">
    <name type="scientific">Estrella lausannensis</name>
    <dbReference type="NCBI Taxonomy" id="483423"/>
    <lineage>
        <taxon>Bacteria</taxon>
        <taxon>Pseudomonadati</taxon>
        <taxon>Chlamydiota</taxon>
        <taxon>Chlamydiia</taxon>
        <taxon>Parachlamydiales</taxon>
        <taxon>Candidatus Criblamydiaceae</taxon>
        <taxon>Estrella</taxon>
    </lineage>
</organism>
<dbReference type="Proteomes" id="UP000220251">
    <property type="component" value="Unassembled WGS sequence"/>
</dbReference>
<keyword evidence="1 3" id="KW-0489">Methyltransferase</keyword>
<dbReference type="Gene3D" id="3.40.50.150">
    <property type="entry name" value="Vaccinia Virus protein VP39"/>
    <property type="match status" value="1"/>
</dbReference>
<proteinExistence type="predicted"/>
<dbReference type="SUPFAM" id="SSF53335">
    <property type="entry name" value="S-adenosyl-L-methionine-dependent methyltransferases"/>
    <property type="match status" value="1"/>
</dbReference>
<dbReference type="GO" id="GO:0005886">
    <property type="term" value="C:plasma membrane"/>
    <property type="evidence" value="ECO:0007669"/>
    <property type="project" value="TreeGrafter"/>
</dbReference>
<name>A0A0H5DRF2_9BACT</name>
<sequence>MVFDYSPFFLNAYVGVVFMDLHGVEFAMPASHYEQVVTERHNALTGYKVKWKAFQAMDGLEGWCSKEKASVLIDMCLLLKAKTVVEIGVYGGKSLVPMAFALRELGTGVVIGIDPWSSAESAVGMDGVNHDFWSNLDHERIYQGLIEKIKKYDLNNNVILLRETSEAAMPIPDIDILHIDGNHSEETSLIDVYKWVPFVRTGGLIIFDDVNWATTNKATAWLDANCIKFAEFHGDNIWGIWIKR</sequence>
<gene>
    <name evidence="3" type="ORF">ELAC_0910</name>
</gene>
<protein>
    <submittedName>
        <fullName evidence="3">O-methyltransferase</fullName>
    </submittedName>
</protein>
<dbReference type="InterPro" id="IPR029063">
    <property type="entry name" value="SAM-dependent_MTases_sf"/>
</dbReference>
<dbReference type="GO" id="GO:0071770">
    <property type="term" value="P:DIM/DIP cell wall layer assembly"/>
    <property type="evidence" value="ECO:0007669"/>
    <property type="project" value="TreeGrafter"/>
</dbReference>
<dbReference type="GO" id="GO:0008168">
    <property type="term" value="F:methyltransferase activity"/>
    <property type="evidence" value="ECO:0007669"/>
    <property type="project" value="UniProtKB-KW"/>
</dbReference>
<keyword evidence="2 3" id="KW-0808">Transferase</keyword>
<keyword evidence="4" id="KW-1185">Reference proteome</keyword>
<dbReference type="PANTHER" id="PTHR40048">
    <property type="entry name" value="RHAMNOSYL O-METHYLTRANSFERASE"/>
    <property type="match status" value="1"/>
</dbReference>
<evidence type="ECO:0000256" key="2">
    <source>
        <dbReference type="ARBA" id="ARBA00022679"/>
    </source>
</evidence>
<accession>A0A0H5DRF2</accession>
<dbReference type="AlphaFoldDB" id="A0A0H5DRF2"/>
<dbReference type="PANTHER" id="PTHR40048:SF1">
    <property type="entry name" value="RHAMNOSYL O-METHYLTRANSFERASE"/>
    <property type="match status" value="1"/>
</dbReference>
<evidence type="ECO:0000313" key="3">
    <source>
        <dbReference type="EMBL" id="CRX38259.1"/>
    </source>
</evidence>
<evidence type="ECO:0000313" key="4">
    <source>
        <dbReference type="Proteomes" id="UP000220251"/>
    </source>
</evidence>
<reference evidence="4" key="1">
    <citation type="submission" date="2015-06" db="EMBL/GenBank/DDBJ databases">
        <authorList>
            <person name="Bertelli C."/>
        </authorList>
    </citation>
    <scope>NUCLEOTIDE SEQUENCE [LARGE SCALE GENOMIC DNA]</scope>
    <source>
        <strain evidence="4">CRIB-30</strain>
    </source>
</reference>
<dbReference type="GO" id="GO:0032259">
    <property type="term" value="P:methylation"/>
    <property type="evidence" value="ECO:0007669"/>
    <property type="project" value="UniProtKB-KW"/>
</dbReference>
<dbReference type="Pfam" id="PF13578">
    <property type="entry name" value="Methyltransf_24"/>
    <property type="match status" value="1"/>
</dbReference>
<dbReference type="EMBL" id="CWGJ01000011">
    <property type="protein sequence ID" value="CRX38259.1"/>
    <property type="molecule type" value="Genomic_DNA"/>
</dbReference>
<evidence type="ECO:0000256" key="1">
    <source>
        <dbReference type="ARBA" id="ARBA00022603"/>
    </source>
</evidence>